<name>A0A1I5YEA6_9FIRM</name>
<accession>A0A1I5YEA6</accession>
<proteinExistence type="predicted"/>
<evidence type="ECO:0000313" key="2">
    <source>
        <dbReference type="Proteomes" id="UP000198577"/>
    </source>
</evidence>
<evidence type="ECO:0000313" key="1">
    <source>
        <dbReference type="EMBL" id="SFQ42564.1"/>
    </source>
</evidence>
<reference evidence="1 2" key="1">
    <citation type="submission" date="2016-10" db="EMBL/GenBank/DDBJ databases">
        <authorList>
            <person name="de Groot N.N."/>
        </authorList>
    </citation>
    <scope>NUCLEOTIDE SEQUENCE [LARGE SCALE GENOMIC DNA]</scope>
    <source>
        <strain evidence="1 2">DSM 20678</strain>
    </source>
</reference>
<sequence>MDKNTIKSEQLISIYKRIKHSIVNNALLRLDIEKENYFLVKRLKLIGLCFSSFTTLRYKWYTC</sequence>
<gene>
    <name evidence="1" type="ORF">SAMN05444406_14316</name>
</gene>
<organism evidence="1 2">
    <name type="scientific">Caldicoprobacter faecalis</name>
    <dbReference type="NCBI Taxonomy" id="937334"/>
    <lineage>
        <taxon>Bacteria</taxon>
        <taxon>Bacillati</taxon>
        <taxon>Bacillota</taxon>
        <taxon>Clostridia</taxon>
        <taxon>Caldicoprobacterales</taxon>
        <taxon>Caldicoprobacteraceae</taxon>
        <taxon>Caldicoprobacter</taxon>
    </lineage>
</organism>
<dbReference type="Proteomes" id="UP000198577">
    <property type="component" value="Unassembled WGS sequence"/>
</dbReference>
<dbReference type="EMBL" id="FOXR01000043">
    <property type="protein sequence ID" value="SFQ42564.1"/>
    <property type="molecule type" value="Genomic_DNA"/>
</dbReference>
<dbReference type="AlphaFoldDB" id="A0A1I5YEA6"/>
<keyword evidence="2" id="KW-1185">Reference proteome</keyword>
<protein>
    <submittedName>
        <fullName evidence="1">Uncharacterized protein</fullName>
    </submittedName>
</protein>